<reference evidence="1" key="1">
    <citation type="submission" date="2022-08" db="EMBL/GenBank/DDBJ databases">
        <title>Genome Sequence of Pycnoporus sanguineus.</title>
        <authorList>
            <person name="Buettner E."/>
        </authorList>
    </citation>
    <scope>NUCLEOTIDE SEQUENCE</scope>
    <source>
        <strain evidence="1">CG-C14</strain>
    </source>
</reference>
<gene>
    <name evidence="1" type="ORF">NUW54_g1790</name>
</gene>
<proteinExistence type="predicted"/>
<dbReference type="Proteomes" id="UP001144978">
    <property type="component" value="Unassembled WGS sequence"/>
</dbReference>
<dbReference type="EMBL" id="JANSHE010000311">
    <property type="protein sequence ID" value="KAJ3012714.1"/>
    <property type="molecule type" value="Genomic_DNA"/>
</dbReference>
<organism evidence="1 2">
    <name type="scientific">Trametes sanguinea</name>
    <dbReference type="NCBI Taxonomy" id="158606"/>
    <lineage>
        <taxon>Eukaryota</taxon>
        <taxon>Fungi</taxon>
        <taxon>Dikarya</taxon>
        <taxon>Basidiomycota</taxon>
        <taxon>Agaricomycotina</taxon>
        <taxon>Agaricomycetes</taxon>
        <taxon>Polyporales</taxon>
        <taxon>Polyporaceae</taxon>
        <taxon>Trametes</taxon>
    </lineage>
</organism>
<keyword evidence="2" id="KW-1185">Reference proteome</keyword>
<sequence length="408" mass="43368">METPSYMYDFGGAFWHSSAFWHPSLLGMSIVSGTCGGVVASIVLNDNVPLSVISSKFALDHGIPCTAVQGEGCISFTSTASVVVPTPSGWYITATEVSVGYVEGYDVLLGHDWFSACRPIFYGSTVMDPVEQPSTTAYRWERSSVEAAMRSTISFTPRPADDQGGSSSSLGRGSNNGGVDLSSILAGLADHMAYAVRVVCGGTHAHEHDLFMADADRSAVLSECAVHGVAVDGSSDLRAIQAVLLKHVVSGGCVLGRERAFGCKCVSGDITDVGAFCTSIKRPLLDSLQLAGIMRTSRICMLLGIPTCSLELAEIEPMIDDMASYMESVRADSTAGEMTCRIDSVINSIESMKISELRALAIQHGIVPPTPDTRESWKVLSRACYAVESPSAHLPVELWVEAHVVVEG</sequence>
<evidence type="ECO:0000313" key="2">
    <source>
        <dbReference type="Proteomes" id="UP001144978"/>
    </source>
</evidence>
<evidence type="ECO:0000313" key="1">
    <source>
        <dbReference type="EMBL" id="KAJ3012714.1"/>
    </source>
</evidence>
<name>A0ACC1Q7Z9_9APHY</name>
<accession>A0ACC1Q7Z9</accession>
<protein>
    <submittedName>
        <fullName evidence="1">Uncharacterized protein</fullName>
    </submittedName>
</protein>
<comment type="caution">
    <text evidence="1">The sequence shown here is derived from an EMBL/GenBank/DDBJ whole genome shotgun (WGS) entry which is preliminary data.</text>
</comment>